<dbReference type="EMBL" id="JRYR02000002">
    <property type="protein sequence ID" value="OHX64562.1"/>
    <property type="molecule type" value="Genomic_DNA"/>
</dbReference>
<protein>
    <recommendedName>
        <fullName evidence="3">DUF4437 domain-containing protein</fullName>
    </recommendedName>
</protein>
<dbReference type="AlphaFoldDB" id="A0A1S1YU54"/>
<evidence type="ECO:0000313" key="1">
    <source>
        <dbReference type="EMBL" id="OHX64562.1"/>
    </source>
</evidence>
<dbReference type="STRING" id="915059.NH26_23605"/>
<dbReference type="InterPro" id="IPR014710">
    <property type="entry name" value="RmlC-like_jellyroll"/>
</dbReference>
<evidence type="ECO:0000313" key="2">
    <source>
        <dbReference type="Proteomes" id="UP000179797"/>
    </source>
</evidence>
<dbReference type="InterPro" id="IPR011051">
    <property type="entry name" value="RmlC_Cupin_sf"/>
</dbReference>
<proteinExistence type="predicted"/>
<dbReference type="Gene3D" id="2.60.120.10">
    <property type="entry name" value="Jelly Rolls"/>
    <property type="match status" value="1"/>
</dbReference>
<dbReference type="OrthoDB" id="291085at2"/>
<comment type="caution">
    <text evidence="1">The sequence shown here is derived from an EMBL/GenBank/DDBJ whole genome shotgun (WGS) entry which is preliminary data.</text>
</comment>
<dbReference type="PROSITE" id="PS51257">
    <property type="entry name" value="PROKAR_LIPOPROTEIN"/>
    <property type="match status" value="1"/>
</dbReference>
<dbReference type="SUPFAM" id="SSF51182">
    <property type="entry name" value="RmlC-like cupins"/>
    <property type="match status" value="1"/>
</dbReference>
<keyword evidence="2" id="KW-1185">Reference proteome</keyword>
<dbReference type="Proteomes" id="UP000179797">
    <property type="component" value="Unassembled WGS sequence"/>
</dbReference>
<name>A0A1S1YU54_FLAPC</name>
<dbReference type="Pfam" id="PF14499">
    <property type="entry name" value="DUF4437"/>
    <property type="match status" value="1"/>
</dbReference>
<dbReference type="InterPro" id="IPR028013">
    <property type="entry name" value="DUF4437"/>
</dbReference>
<evidence type="ECO:0008006" key="3">
    <source>
        <dbReference type="Google" id="ProtNLM"/>
    </source>
</evidence>
<dbReference type="RefSeq" id="WP_044217092.1">
    <property type="nucleotide sequence ID" value="NZ_JRYR02000002.1"/>
</dbReference>
<accession>A0A1S1YU54</accession>
<dbReference type="CDD" id="cd06989">
    <property type="entry name" value="cupin_DRT102"/>
    <property type="match status" value="1"/>
</dbReference>
<reference evidence="1 2" key="1">
    <citation type="journal article" date="2012" name="Int. J. Syst. Evol. Microbiol.">
        <title>Flammeovirga pacifica sp. nov., isolated from deep-sea sediment.</title>
        <authorList>
            <person name="Xu H."/>
            <person name="Fu Y."/>
            <person name="Yang N."/>
            <person name="Ding Z."/>
            <person name="Lai Q."/>
            <person name="Zeng R."/>
        </authorList>
    </citation>
    <scope>NUCLEOTIDE SEQUENCE [LARGE SCALE GENOMIC DNA]</scope>
    <source>
        <strain evidence="2">DSM 24597 / LMG 26175 / WPAGA1</strain>
    </source>
</reference>
<sequence>MKIIISLLVVACFVLSCQEEQKEEKEQEVSRLEIDNSTNKVGLSKDIKFIPLNPARGDKAPQAGAIYGNIRKDVATGYIGKFKNGFSSPPHIHNITYRAIVMNGELHNADEKAPKMWMTTGSIWTQPKGQSHITAAQGENAMAYIEIDSGPYLVKHEGEAFESDEKPINMHASNVIYLGKSESKLIGENCDAKIAYVWEKKNGENGYLLKLPTGFKGNVYSEGSIFFGIIISGKVAYTMPDSGKIIGLDQGSHFESKTKAIHDISTNEESLVYIRTNARFMIE</sequence>
<gene>
    <name evidence="1" type="ORF">NH26_23605</name>
</gene>
<organism evidence="1 2">
    <name type="scientific">Flammeovirga pacifica</name>
    <dbReference type="NCBI Taxonomy" id="915059"/>
    <lineage>
        <taxon>Bacteria</taxon>
        <taxon>Pseudomonadati</taxon>
        <taxon>Bacteroidota</taxon>
        <taxon>Cytophagia</taxon>
        <taxon>Cytophagales</taxon>
        <taxon>Flammeovirgaceae</taxon>
        <taxon>Flammeovirga</taxon>
    </lineage>
</organism>